<keyword evidence="2" id="KW-0813">Transport</keyword>
<comment type="similarity">
    <text evidence="1">Belongs to the ABC transporter superfamily.</text>
</comment>
<reference evidence="6 7" key="1">
    <citation type="journal article" date="2015" name="Genome Announc.">
        <title>Expanding the biotechnology potential of lactobacilli through comparative genomics of 213 strains and associated genera.</title>
        <authorList>
            <person name="Sun Z."/>
            <person name="Harris H.M."/>
            <person name="McCann A."/>
            <person name="Guo C."/>
            <person name="Argimon S."/>
            <person name="Zhang W."/>
            <person name="Yang X."/>
            <person name="Jeffery I.B."/>
            <person name="Cooney J.C."/>
            <person name="Kagawa T.F."/>
            <person name="Liu W."/>
            <person name="Song Y."/>
            <person name="Salvetti E."/>
            <person name="Wrobel A."/>
            <person name="Rasinkangas P."/>
            <person name="Parkhill J."/>
            <person name="Rea M.C."/>
            <person name="O'Sullivan O."/>
            <person name="Ritari J."/>
            <person name="Douillard F.P."/>
            <person name="Paul Ross R."/>
            <person name="Yang R."/>
            <person name="Briner A.E."/>
            <person name="Felis G.E."/>
            <person name="de Vos W.M."/>
            <person name="Barrangou R."/>
            <person name="Klaenhammer T.R."/>
            <person name="Caufield P.W."/>
            <person name="Cui Y."/>
            <person name="Zhang H."/>
            <person name="O'Toole P.W."/>
        </authorList>
    </citation>
    <scope>NUCLEOTIDE SEQUENCE [LARGE SCALE GENOMIC DNA]</scope>
    <source>
        <strain evidence="6 7">DSM 24716</strain>
    </source>
</reference>
<dbReference type="Gene3D" id="3.40.50.300">
    <property type="entry name" value="P-loop containing nucleotide triphosphate hydrolases"/>
    <property type="match status" value="1"/>
</dbReference>
<evidence type="ECO:0000256" key="2">
    <source>
        <dbReference type="ARBA" id="ARBA00022448"/>
    </source>
</evidence>
<evidence type="ECO:0000256" key="4">
    <source>
        <dbReference type="ARBA" id="ARBA00022840"/>
    </source>
</evidence>
<evidence type="ECO:0000313" key="6">
    <source>
        <dbReference type="EMBL" id="KRO00791.1"/>
    </source>
</evidence>
<organism evidence="6 7">
    <name type="scientific">Companilactobacillus kimchiensis</name>
    <dbReference type="NCBI Taxonomy" id="993692"/>
    <lineage>
        <taxon>Bacteria</taxon>
        <taxon>Bacillati</taxon>
        <taxon>Bacillota</taxon>
        <taxon>Bacilli</taxon>
        <taxon>Lactobacillales</taxon>
        <taxon>Lactobacillaceae</taxon>
        <taxon>Companilactobacillus</taxon>
    </lineage>
</organism>
<accession>A0A0R2LH65</accession>
<feature type="domain" description="ABC transporter" evidence="5">
    <location>
        <begin position="6"/>
        <end position="242"/>
    </location>
</feature>
<dbReference type="PROSITE" id="PS50893">
    <property type="entry name" value="ABC_TRANSPORTER_2"/>
    <property type="match status" value="1"/>
</dbReference>
<keyword evidence="3" id="KW-0547">Nucleotide-binding</keyword>
<evidence type="ECO:0000313" key="7">
    <source>
        <dbReference type="Proteomes" id="UP000051006"/>
    </source>
</evidence>
<gene>
    <name evidence="6" type="ORF">IV57_GL000111</name>
</gene>
<sequence>MNIMKIMANKVTKVMGNKGNQIEILHGIDLQTSSGEFLSIIGPSGSGKTTLLKCLSGLVQPTSGTVKIDNQLLNNISERKIAKLRRTKISYIFQSYNLLPALSAFDNIVLPLRLSRQRINKTKIYQLMNSLNFKADLKQLPAELSGGEQQKVAIARALTMKAEIIFADEPTGALDSTSRQIIFDQLRQLADSGVCIVMVTHDIGQAAQTDRALVLNDGQVMAEVNHPTEPLLISAMNETKKAII</sequence>
<dbReference type="PANTHER" id="PTHR42798:SF7">
    <property type="entry name" value="ALPHA-D-RIBOSE 1-METHYLPHOSPHONATE 5-TRIPHOSPHATE SYNTHASE SUBUNIT PHNL"/>
    <property type="match status" value="1"/>
</dbReference>
<dbReference type="Pfam" id="PF00005">
    <property type="entry name" value="ABC_tran"/>
    <property type="match status" value="1"/>
</dbReference>
<protein>
    <submittedName>
        <fullName evidence="6">ABC transporter ATP-binding protein</fullName>
    </submittedName>
</protein>
<evidence type="ECO:0000256" key="1">
    <source>
        <dbReference type="ARBA" id="ARBA00005417"/>
    </source>
</evidence>
<dbReference type="CDD" id="cd03255">
    <property type="entry name" value="ABC_MJ0796_LolCDE_FtsE"/>
    <property type="match status" value="1"/>
</dbReference>
<dbReference type="InterPro" id="IPR027417">
    <property type="entry name" value="P-loop_NTPase"/>
</dbReference>
<evidence type="ECO:0000256" key="3">
    <source>
        <dbReference type="ARBA" id="ARBA00022741"/>
    </source>
</evidence>
<dbReference type="EMBL" id="JQCF01000001">
    <property type="protein sequence ID" value="KRO00791.1"/>
    <property type="molecule type" value="Genomic_DNA"/>
</dbReference>
<dbReference type="SMART" id="SM00382">
    <property type="entry name" value="AAA"/>
    <property type="match status" value="1"/>
</dbReference>
<dbReference type="PANTHER" id="PTHR42798">
    <property type="entry name" value="LIPOPROTEIN-RELEASING SYSTEM ATP-BINDING PROTEIN LOLD"/>
    <property type="match status" value="1"/>
</dbReference>
<dbReference type="GO" id="GO:0005524">
    <property type="term" value="F:ATP binding"/>
    <property type="evidence" value="ECO:0007669"/>
    <property type="project" value="UniProtKB-KW"/>
</dbReference>
<comment type="caution">
    <text evidence="6">The sequence shown here is derived from an EMBL/GenBank/DDBJ whole genome shotgun (WGS) entry which is preliminary data.</text>
</comment>
<keyword evidence="7" id="KW-1185">Reference proteome</keyword>
<dbReference type="AlphaFoldDB" id="A0A0R2LH65"/>
<name>A0A0R2LH65_9LACO</name>
<dbReference type="PATRIC" id="fig|993692.3.peg.111"/>
<proteinExistence type="inferred from homology"/>
<dbReference type="Proteomes" id="UP000051006">
    <property type="component" value="Unassembled WGS sequence"/>
</dbReference>
<evidence type="ECO:0000259" key="5">
    <source>
        <dbReference type="PROSITE" id="PS50893"/>
    </source>
</evidence>
<dbReference type="PROSITE" id="PS00211">
    <property type="entry name" value="ABC_TRANSPORTER_1"/>
    <property type="match status" value="1"/>
</dbReference>
<dbReference type="InterPro" id="IPR017871">
    <property type="entry name" value="ABC_transporter-like_CS"/>
</dbReference>
<dbReference type="InterPro" id="IPR017911">
    <property type="entry name" value="MacB-like_ATP-bd"/>
</dbReference>
<dbReference type="GO" id="GO:0016887">
    <property type="term" value="F:ATP hydrolysis activity"/>
    <property type="evidence" value="ECO:0007669"/>
    <property type="project" value="InterPro"/>
</dbReference>
<dbReference type="STRING" id="993692.IV57_GL000111"/>
<keyword evidence="4 6" id="KW-0067">ATP-binding</keyword>
<dbReference type="InterPro" id="IPR003439">
    <property type="entry name" value="ABC_transporter-like_ATP-bd"/>
</dbReference>
<dbReference type="InterPro" id="IPR003593">
    <property type="entry name" value="AAA+_ATPase"/>
</dbReference>
<dbReference type="SUPFAM" id="SSF52540">
    <property type="entry name" value="P-loop containing nucleoside triphosphate hydrolases"/>
    <property type="match status" value="1"/>
</dbReference>